<evidence type="ECO:0000313" key="1">
    <source>
        <dbReference type="EMBL" id="KAK6006351.1"/>
    </source>
</evidence>
<evidence type="ECO:0000313" key="2">
    <source>
        <dbReference type="Proteomes" id="UP001341245"/>
    </source>
</evidence>
<protein>
    <recommendedName>
        <fullName evidence="3">F-box domain-containing protein</fullName>
    </recommendedName>
</protein>
<comment type="caution">
    <text evidence="1">The sequence shown here is derived from an EMBL/GenBank/DDBJ whole genome shotgun (WGS) entry which is preliminary data.</text>
</comment>
<proteinExistence type="predicted"/>
<dbReference type="SUPFAM" id="SSF52047">
    <property type="entry name" value="RNI-like"/>
    <property type="match status" value="1"/>
</dbReference>
<reference evidence="1 2" key="1">
    <citation type="submission" date="2023-11" db="EMBL/GenBank/DDBJ databases">
        <title>Draft genome sequence and annotation of the polyextremotolerant black yeast-like fungus Aureobasidium pullulans NRRL 62042.</title>
        <authorList>
            <person name="Dielentheis-Frenken M.R.E."/>
            <person name="Wibberg D."/>
            <person name="Blank L.M."/>
            <person name="Tiso T."/>
        </authorList>
    </citation>
    <scope>NUCLEOTIDE SEQUENCE [LARGE SCALE GENOMIC DNA]</scope>
    <source>
        <strain evidence="1 2">NRRL 62042</strain>
    </source>
</reference>
<keyword evidence="2" id="KW-1185">Reference proteome</keyword>
<name>A0ABR0TR44_AURPU</name>
<sequence length="272" mass="30235">MAHLRLPTELLLLIMKHVQKGEIWRDSRKSLLNAMLVNHEWAEASSHILWETPPISALACVSADRRQHYASKISELSSEDDKDVQYHTIYRDLSFPRLKSLYVQRLDLSEGDTLHLTQYMQPQLETFDLHGDSLSENDLTTLASNCPRLKDINLVEPISDAERNHMCNFFRSCKSLNVVSLGDSCAALGPELFASLAGHEGPQELYIGSVAADFAVREGLSMMSSPFLNIQMLTMTVESGALSPLASAVTSLHILDLTIKDSNHDALASLES</sequence>
<organism evidence="1 2">
    <name type="scientific">Aureobasidium pullulans</name>
    <name type="common">Black yeast</name>
    <name type="synonym">Pullularia pullulans</name>
    <dbReference type="NCBI Taxonomy" id="5580"/>
    <lineage>
        <taxon>Eukaryota</taxon>
        <taxon>Fungi</taxon>
        <taxon>Dikarya</taxon>
        <taxon>Ascomycota</taxon>
        <taxon>Pezizomycotina</taxon>
        <taxon>Dothideomycetes</taxon>
        <taxon>Dothideomycetidae</taxon>
        <taxon>Dothideales</taxon>
        <taxon>Saccotheciaceae</taxon>
        <taxon>Aureobasidium</taxon>
    </lineage>
</organism>
<accession>A0ABR0TR44</accession>
<dbReference type="Gene3D" id="3.80.10.10">
    <property type="entry name" value="Ribonuclease Inhibitor"/>
    <property type="match status" value="1"/>
</dbReference>
<gene>
    <name evidence="1" type="ORF">QM012_006761</name>
</gene>
<dbReference type="EMBL" id="JASGXD010000004">
    <property type="protein sequence ID" value="KAK6006351.1"/>
    <property type="molecule type" value="Genomic_DNA"/>
</dbReference>
<dbReference type="InterPro" id="IPR032675">
    <property type="entry name" value="LRR_dom_sf"/>
</dbReference>
<evidence type="ECO:0008006" key="3">
    <source>
        <dbReference type="Google" id="ProtNLM"/>
    </source>
</evidence>
<dbReference type="Proteomes" id="UP001341245">
    <property type="component" value="Unassembled WGS sequence"/>
</dbReference>